<evidence type="ECO:0000256" key="5">
    <source>
        <dbReference type="ARBA" id="ARBA00022836"/>
    </source>
</evidence>
<evidence type="ECO:0000313" key="8">
    <source>
        <dbReference type="EMBL" id="KAL2650739.1"/>
    </source>
</evidence>
<evidence type="ECO:0000256" key="1">
    <source>
        <dbReference type="ARBA" id="ARBA00001993"/>
    </source>
</evidence>
<organism evidence="8 9">
    <name type="scientific">Riccia fluitans</name>
    <dbReference type="NCBI Taxonomy" id="41844"/>
    <lineage>
        <taxon>Eukaryota</taxon>
        <taxon>Viridiplantae</taxon>
        <taxon>Streptophyta</taxon>
        <taxon>Embryophyta</taxon>
        <taxon>Marchantiophyta</taxon>
        <taxon>Marchantiopsida</taxon>
        <taxon>Marchantiidae</taxon>
        <taxon>Marchantiales</taxon>
        <taxon>Ricciaceae</taxon>
        <taxon>Riccia</taxon>
    </lineage>
</organism>
<dbReference type="InterPro" id="IPR003375">
    <property type="entry name" value="PSI_PsaE"/>
</dbReference>
<dbReference type="SUPFAM" id="SSF50090">
    <property type="entry name" value="Electron transport accessory proteins"/>
    <property type="match status" value="1"/>
</dbReference>
<comment type="subcellular location">
    <subcellularLocation>
        <location evidence="2">Membrane</location>
        <topology evidence="2">Peripheral membrane protein</topology>
    </subcellularLocation>
</comment>
<dbReference type="PANTHER" id="PTHR34549:SF2">
    <property type="entry name" value="PHOTOSYSTEM I SUBUNIT IV"/>
    <property type="match status" value="1"/>
</dbReference>
<keyword evidence="6" id="KW-0472">Membrane</keyword>
<keyword evidence="9" id="KW-1185">Reference proteome</keyword>
<gene>
    <name evidence="8" type="ORF">R1flu_018867</name>
</gene>
<evidence type="ECO:0000256" key="7">
    <source>
        <dbReference type="SAM" id="MobiDB-lite"/>
    </source>
</evidence>
<accession>A0ABD1ZKI1</accession>
<feature type="compositionally biased region" description="Low complexity" evidence="7">
    <location>
        <begin position="49"/>
        <end position="60"/>
    </location>
</feature>
<dbReference type="Pfam" id="PF02427">
    <property type="entry name" value="PSI_PsaE"/>
    <property type="match status" value="1"/>
</dbReference>
<dbReference type="EMBL" id="JBHFFA010000001">
    <property type="protein sequence ID" value="KAL2650739.1"/>
    <property type="molecule type" value="Genomic_DNA"/>
</dbReference>
<evidence type="ECO:0000256" key="3">
    <source>
        <dbReference type="ARBA" id="ARBA00007501"/>
    </source>
</evidence>
<dbReference type="PANTHER" id="PTHR34549">
    <property type="entry name" value="PHOTOSYSTEM I REACTION CENTER SUBUNIT IV A, CHLOROPLASTIC-RELATED"/>
    <property type="match status" value="1"/>
</dbReference>
<evidence type="ECO:0008006" key="10">
    <source>
        <dbReference type="Google" id="ProtNLM"/>
    </source>
</evidence>
<dbReference type="Proteomes" id="UP001605036">
    <property type="component" value="Unassembled WGS sequence"/>
</dbReference>
<reference evidence="8 9" key="1">
    <citation type="submission" date="2024-09" db="EMBL/GenBank/DDBJ databases">
        <title>Chromosome-scale assembly of Riccia fluitans.</title>
        <authorList>
            <person name="Paukszto L."/>
            <person name="Sawicki J."/>
            <person name="Karawczyk K."/>
            <person name="Piernik-Szablinska J."/>
            <person name="Szczecinska M."/>
            <person name="Mazdziarz M."/>
        </authorList>
    </citation>
    <scope>NUCLEOTIDE SEQUENCE [LARGE SCALE GENOMIC DNA]</scope>
    <source>
        <strain evidence="8">Rf_01</strain>
        <tissue evidence="8">Aerial parts of the thallus</tissue>
    </source>
</reference>
<sequence>MAAASSSLMAIVAAPSVGVSNVRGQNRVQCRRVGAVRFPRFTIRAADAPAEPAAAAPSTAPEEKPEAPKPFGPKRGSTVKIMRPESYWFNETGTVVTVDQTPGLRYPVVVRFQKCNYGGVNTNNYGLDEVVSV</sequence>
<comment type="function">
    <text evidence="1">Stabilizes the interaction between PsaC and the PSI core, assists the docking of the ferredoxin to PSI and interacts with ferredoxin-NADP oxidoreductase.</text>
</comment>
<evidence type="ECO:0000256" key="6">
    <source>
        <dbReference type="ARBA" id="ARBA00023136"/>
    </source>
</evidence>
<protein>
    <recommendedName>
        <fullName evidence="10">Photosystem I reaction center subunit IV</fullName>
    </recommendedName>
</protein>
<evidence type="ECO:0000313" key="9">
    <source>
        <dbReference type="Proteomes" id="UP001605036"/>
    </source>
</evidence>
<proteinExistence type="inferred from homology"/>
<evidence type="ECO:0000256" key="2">
    <source>
        <dbReference type="ARBA" id="ARBA00004170"/>
    </source>
</evidence>
<dbReference type="GO" id="GO:0015979">
    <property type="term" value="P:photosynthesis"/>
    <property type="evidence" value="ECO:0007669"/>
    <property type="project" value="UniProtKB-KW"/>
</dbReference>
<dbReference type="InterPro" id="IPR008990">
    <property type="entry name" value="Elect_transpt_acc-like_dom_sf"/>
</dbReference>
<keyword evidence="4" id="KW-0602">Photosynthesis</keyword>
<feature type="region of interest" description="Disordered" evidence="7">
    <location>
        <begin position="49"/>
        <end position="78"/>
    </location>
</feature>
<dbReference type="GO" id="GO:0009522">
    <property type="term" value="C:photosystem I"/>
    <property type="evidence" value="ECO:0007669"/>
    <property type="project" value="UniProtKB-KW"/>
</dbReference>
<comment type="caution">
    <text evidence="8">The sequence shown here is derived from an EMBL/GenBank/DDBJ whole genome shotgun (WGS) entry which is preliminary data.</text>
</comment>
<comment type="similarity">
    <text evidence="3">Belongs to the PsaE family.</text>
</comment>
<evidence type="ECO:0000256" key="4">
    <source>
        <dbReference type="ARBA" id="ARBA00022531"/>
    </source>
</evidence>
<dbReference type="Gene3D" id="2.30.30.50">
    <property type="match status" value="1"/>
</dbReference>
<dbReference type="AlphaFoldDB" id="A0ABD1ZKI1"/>
<keyword evidence="5" id="KW-0603">Photosystem I</keyword>
<name>A0ABD1ZKI1_9MARC</name>